<reference evidence="2 3" key="1">
    <citation type="submission" date="2020-10" db="EMBL/GenBank/DDBJ databases">
        <title>Mucilaginibacter mali sp. nov., isolated from rhizosphere soil of apple orchard.</title>
        <authorList>
            <person name="Lee J.-S."/>
            <person name="Kim H.S."/>
            <person name="Kim J.-S."/>
        </authorList>
    </citation>
    <scope>NUCLEOTIDE SEQUENCE [LARGE SCALE GENOMIC DNA]</scope>
    <source>
        <strain evidence="2 3">KCTC 23157</strain>
    </source>
</reference>
<feature type="transmembrane region" description="Helical" evidence="1">
    <location>
        <begin position="12"/>
        <end position="36"/>
    </location>
</feature>
<keyword evidence="3" id="KW-1185">Reference proteome</keyword>
<keyword evidence="1" id="KW-0472">Membrane</keyword>
<feature type="transmembrane region" description="Helical" evidence="1">
    <location>
        <begin position="57"/>
        <end position="79"/>
    </location>
</feature>
<name>A0ABR9XDN8_9SPHI</name>
<sequence>MSIPYLFPALLMLHLTGLVFMAGTTLVDYLAYSSLWRSFNQNERPQALLEVMNKFRGLIGIGAATLVLSGIGMMILTKGVFGEQLWFRIKFGLVVLIILNGLLVGRRQGTKLRRALAIGGLVFTDEIQHIKSRLGRFHLLQLLLFLLIIFLSAFKFN</sequence>
<evidence type="ECO:0000313" key="2">
    <source>
        <dbReference type="EMBL" id="MBE9665508.1"/>
    </source>
</evidence>
<evidence type="ECO:0000313" key="3">
    <source>
        <dbReference type="Proteomes" id="UP000632774"/>
    </source>
</evidence>
<proteinExistence type="predicted"/>
<dbReference type="RefSeq" id="WP_194104912.1">
    <property type="nucleotide sequence ID" value="NZ_JADFFM010000001.1"/>
</dbReference>
<protein>
    <recommendedName>
        <fullName evidence="4">Membrane protein DUF2214</fullName>
    </recommendedName>
</protein>
<evidence type="ECO:0000256" key="1">
    <source>
        <dbReference type="SAM" id="Phobius"/>
    </source>
</evidence>
<feature type="transmembrane region" description="Helical" evidence="1">
    <location>
        <begin position="85"/>
        <end position="104"/>
    </location>
</feature>
<gene>
    <name evidence="2" type="ORF">IRJ18_03985</name>
</gene>
<accession>A0ABR9XDN8</accession>
<evidence type="ECO:0008006" key="4">
    <source>
        <dbReference type="Google" id="ProtNLM"/>
    </source>
</evidence>
<organism evidence="2 3">
    <name type="scientific">Mucilaginibacter boryungensis</name>
    <dbReference type="NCBI Taxonomy" id="768480"/>
    <lineage>
        <taxon>Bacteria</taxon>
        <taxon>Pseudomonadati</taxon>
        <taxon>Bacteroidota</taxon>
        <taxon>Sphingobacteriia</taxon>
        <taxon>Sphingobacteriales</taxon>
        <taxon>Sphingobacteriaceae</taxon>
        <taxon>Mucilaginibacter</taxon>
    </lineage>
</organism>
<keyword evidence="1" id="KW-1133">Transmembrane helix</keyword>
<comment type="caution">
    <text evidence="2">The sequence shown here is derived from an EMBL/GenBank/DDBJ whole genome shotgun (WGS) entry which is preliminary data.</text>
</comment>
<dbReference type="Proteomes" id="UP000632774">
    <property type="component" value="Unassembled WGS sequence"/>
</dbReference>
<feature type="transmembrane region" description="Helical" evidence="1">
    <location>
        <begin position="137"/>
        <end position="154"/>
    </location>
</feature>
<dbReference type="EMBL" id="JADFFM010000001">
    <property type="protein sequence ID" value="MBE9665508.1"/>
    <property type="molecule type" value="Genomic_DNA"/>
</dbReference>
<keyword evidence="1" id="KW-0812">Transmembrane</keyword>